<dbReference type="GO" id="GO:0004867">
    <property type="term" value="F:serine-type endopeptidase inhibitor activity"/>
    <property type="evidence" value="ECO:0007669"/>
    <property type="project" value="UniProtKB-KW"/>
</dbReference>
<keyword evidence="9" id="KW-1199">Hemostasis impairing toxin</keyword>
<dbReference type="Gene3D" id="2.10.25.10">
    <property type="entry name" value="Laminin"/>
    <property type="match status" value="1"/>
</dbReference>
<dbReference type="SMART" id="SM00181">
    <property type="entry name" value="EGF"/>
    <property type="match status" value="2"/>
</dbReference>
<dbReference type="FunFam" id="2.10.25.10:FF:000038">
    <property type="entry name" value="Fibrillin 2"/>
    <property type="match status" value="1"/>
</dbReference>
<keyword evidence="10" id="KW-1203">Blood coagulation cascade inhibiting toxin</keyword>
<feature type="domain" description="EGF-like" evidence="12">
    <location>
        <begin position="122"/>
        <end position="160"/>
    </location>
</feature>
<dbReference type="InterPro" id="IPR020901">
    <property type="entry name" value="Prtase_inh_Kunz-CS"/>
</dbReference>
<dbReference type="SUPFAM" id="SSF57196">
    <property type="entry name" value="EGF/Laminin"/>
    <property type="match status" value="1"/>
</dbReference>
<dbReference type="InterPro" id="IPR036880">
    <property type="entry name" value="Kunitz_BPTI_sf"/>
</dbReference>
<accession>A0A914DE19</accession>
<dbReference type="Gene3D" id="4.10.410.10">
    <property type="entry name" value="Pancreatic trypsin inhibitor Kunitz domain"/>
    <property type="match status" value="2"/>
</dbReference>
<keyword evidence="3 11" id="KW-0245">EGF-like domain</keyword>
<organism evidence="14 15">
    <name type="scientific">Acrobeloides nanus</name>
    <dbReference type="NCBI Taxonomy" id="290746"/>
    <lineage>
        <taxon>Eukaryota</taxon>
        <taxon>Metazoa</taxon>
        <taxon>Ecdysozoa</taxon>
        <taxon>Nematoda</taxon>
        <taxon>Chromadorea</taxon>
        <taxon>Rhabditida</taxon>
        <taxon>Tylenchina</taxon>
        <taxon>Cephalobomorpha</taxon>
        <taxon>Cephaloboidea</taxon>
        <taxon>Cephalobidae</taxon>
        <taxon>Acrobeloides</taxon>
    </lineage>
</organism>
<dbReference type="PANTHER" id="PTHR10083">
    <property type="entry name" value="KUNITZ-TYPE PROTEASE INHIBITOR-RELATED"/>
    <property type="match status" value="1"/>
</dbReference>
<dbReference type="SUPFAM" id="SSF57362">
    <property type="entry name" value="BPTI-like"/>
    <property type="match status" value="2"/>
</dbReference>
<dbReference type="PRINTS" id="PR00759">
    <property type="entry name" value="BASICPTASE"/>
</dbReference>
<dbReference type="InterPro" id="IPR000152">
    <property type="entry name" value="EGF-type_Asp/Asn_hydroxyl_site"/>
</dbReference>
<evidence type="ECO:0000256" key="1">
    <source>
        <dbReference type="ARBA" id="ARBA00004613"/>
    </source>
</evidence>
<feature type="domain" description="BPTI/Kunitz inhibitor" evidence="13">
    <location>
        <begin position="166"/>
        <end position="224"/>
    </location>
</feature>
<keyword evidence="8" id="KW-1015">Disulfide bond</keyword>
<evidence type="ECO:0000313" key="14">
    <source>
        <dbReference type="Proteomes" id="UP000887540"/>
    </source>
</evidence>
<dbReference type="PROSITE" id="PS00010">
    <property type="entry name" value="ASX_HYDROXYL"/>
    <property type="match status" value="1"/>
</dbReference>
<dbReference type="Proteomes" id="UP000887540">
    <property type="component" value="Unplaced"/>
</dbReference>
<name>A0A914DE19_9BILA</name>
<dbReference type="GO" id="GO:0005615">
    <property type="term" value="C:extracellular space"/>
    <property type="evidence" value="ECO:0007669"/>
    <property type="project" value="TreeGrafter"/>
</dbReference>
<dbReference type="InterPro" id="IPR002223">
    <property type="entry name" value="Kunitz_BPTI"/>
</dbReference>
<dbReference type="CDD" id="cd00054">
    <property type="entry name" value="EGF_CA"/>
    <property type="match status" value="1"/>
</dbReference>
<evidence type="ECO:0000256" key="10">
    <source>
        <dbReference type="ARBA" id="ARBA00034146"/>
    </source>
</evidence>
<feature type="domain" description="BPTI/Kunitz inhibitor" evidence="13">
    <location>
        <begin position="18"/>
        <end position="68"/>
    </location>
</feature>
<dbReference type="PROSITE" id="PS01187">
    <property type="entry name" value="EGF_CA"/>
    <property type="match status" value="1"/>
</dbReference>
<evidence type="ECO:0000256" key="8">
    <source>
        <dbReference type="ARBA" id="ARBA00023157"/>
    </source>
</evidence>
<evidence type="ECO:0000256" key="5">
    <source>
        <dbReference type="ARBA" id="ARBA00022729"/>
    </source>
</evidence>
<dbReference type="InterPro" id="IPR001881">
    <property type="entry name" value="EGF-like_Ca-bd_dom"/>
</dbReference>
<dbReference type="Pfam" id="PF12947">
    <property type="entry name" value="EGF_3"/>
    <property type="match status" value="1"/>
</dbReference>
<dbReference type="PROSITE" id="PS50026">
    <property type="entry name" value="EGF_3"/>
    <property type="match status" value="1"/>
</dbReference>
<dbReference type="CDD" id="cd00109">
    <property type="entry name" value="Kunitz-type"/>
    <property type="match status" value="1"/>
</dbReference>
<dbReference type="Pfam" id="PF00014">
    <property type="entry name" value="Kunitz_BPTI"/>
    <property type="match status" value="2"/>
</dbReference>
<dbReference type="InterPro" id="IPR024731">
    <property type="entry name" value="NELL2-like_EGF"/>
</dbReference>
<dbReference type="SMART" id="SM00179">
    <property type="entry name" value="EGF_CA"/>
    <property type="match status" value="1"/>
</dbReference>
<dbReference type="PROSITE" id="PS50279">
    <property type="entry name" value="BPTI_KUNITZ_2"/>
    <property type="match status" value="2"/>
</dbReference>
<dbReference type="InterPro" id="IPR000742">
    <property type="entry name" value="EGF"/>
</dbReference>
<dbReference type="AlphaFoldDB" id="A0A914DE19"/>
<comment type="subcellular location">
    <subcellularLocation>
        <location evidence="1">Secreted</location>
    </subcellularLocation>
</comment>
<evidence type="ECO:0000256" key="3">
    <source>
        <dbReference type="ARBA" id="ARBA00022536"/>
    </source>
</evidence>
<comment type="caution">
    <text evidence="11">Lacks conserved residue(s) required for the propagation of feature annotation.</text>
</comment>
<proteinExistence type="predicted"/>
<reference evidence="15" key="1">
    <citation type="submission" date="2022-11" db="UniProtKB">
        <authorList>
            <consortium name="WormBaseParasite"/>
        </authorList>
    </citation>
    <scope>IDENTIFICATION</scope>
</reference>
<keyword evidence="9" id="KW-0800">Toxin</keyword>
<dbReference type="SMART" id="SM00131">
    <property type="entry name" value="KU"/>
    <property type="match status" value="2"/>
</dbReference>
<dbReference type="PROSITE" id="PS00280">
    <property type="entry name" value="BPTI_KUNITZ_1"/>
    <property type="match status" value="1"/>
</dbReference>
<dbReference type="PROSITE" id="PS01186">
    <property type="entry name" value="EGF_2"/>
    <property type="match status" value="1"/>
</dbReference>
<keyword evidence="14" id="KW-1185">Reference proteome</keyword>
<protein>
    <submittedName>
        <fullName evidence="15">Uncharacterized protein</fullName>
    </submittedName>
</protein>
<evidence type="ECO:0000256" key="11">
    <source>
        <dbReference type="PROSITE-ProRule" id="PRU00076"/>
    </source>
</evidence>
<evidence type="ECO:0000256" key="7">
    <source>
        <dbReference type="ARBA" id="ARBA00022900"/>
    </source>
</evidence>
<evidence type="ECO:0000256" key="2">
    <source>
        <dbReference type="ARBA" id="ARBA00022525"/>
    </source>
</evidence>
<dbReference type="GO" id="GO:0005509">
    <property type="term" value="F:calcium ion binding"/>
    <property type="evidence" value="ECO:0007669"/>
    <property type="project" value="InterPro"/>
</dbReference>
<keyword evidence="4" id="KW-0646">Protease inhibitor</keyword>
<keyword evidence="7" id="KW-0722">Serine protease inhibitor</keyword>
<evidence type="ECO:0000256" key="4">
    <source>
        <dbReference type="ARBA" id="ARBA00022690"/>
    </source>
</evidence>
<evidence type="ECO:0000256" key="9">
    <source>
        <dbReference type="ARBA" id="ARBA00023240"/>
    </source>
</evidence>
<keyword evidence="6" id="KW-0677">Repeat</keyword>
<keyword evidence="5" id="KW-0732">Signal</keyword>
<keyword evidence="2" id="KW-0964">Secreted</keyword>
<dbReference type="InterPro" id="IPR050098">
    <property type="entry name" value="TFPI/VKTCI-like"/>
</dbReference>
<dbReference type="PANTHER" id="PTHR10083:SF376">
    <property type="entry name" value="SERINE PEPTIDASE INHIBITOR, KUNITZ TYPE, 3"/>
    <property type="match status" value="1"/>
</dbReference>
<evidence type="ECO:0000259" key="12">
    <source>
        <dbReference type="PROSITE" id="PS50026"/>
    </source>
</evidence>
<evidence type="ECO:0000256" key="6">
    <source>
        <dbReference type="ARBA" id="ARBA00022737"/>
    </source>
</evidence>
<dbReference type="WBParaSite" id="ACRNAN_scaffold2291.g17028.t1">
    <property type="protein sequence ID" value="ACRNAN_scaffold2291.g17028.t1"/>
    <property type="gene ID" value="ACRNAN_scaffold2291.g17028"/>
</dbReference>
<evidence type="ECO:0000313" key="15">
    <source>
        <dbReference type="WBParaSite" id="ACRNAN_scaffold2291.g17028.t1"/>
    </source>
</evidence>
<sequence length="320" mass="36687">MEIFFLKPKISSKNVSICELPLAVGDCTRSFPRFYFNKATNKCYKFSYSGCEGNGNRFISKKQCRQRCLPKPKKKARLAPEVTLAPKIVDLCETCAAKNAECIKGQCVCRKGYEMKRNKCVDINECEWENCEPNALCVNTEGSFHCECKIGYAGSGRNCTMDHAVCGQNFDKRYETLCYKNTSWEIRYFYDQHNRQCRRFWYGGCQFSRSQNFFADAQTCLSICNGYHWDIYFSNVDSPKQISYVIATSTPSSSIPVNKCFLTQTKPPESCIDWGFVSVLRGTLQFQGGTLVCDPQRWRITTNPTWNRGRAEFARSPGYL</sequence>
<dbReference type="InterPro" id="IPR018097">
    <property type="entry name" value="EGF_Ca-bd_CS"/>
</dbReference>
<evidence type="ECO:0000259" key="13">
    <source>
        <dbReference type="PROSITE" id="PS50279"/>
    </source>
</evidence>